<dbReference type="PANTHER" id="PTHR46221:SF3">
    <property type="entry name" value="FERM AND PDZ DOMAIN-CONTAINING PROTEIN 4"/>
    <property type="match status" value="1"/>
</dbReference>
<dbReference type="Pfam" id="PF21989">
    <property type="entry name" value="RA_2"/>
    <property type="match status" value="1"/>
</dbReference>
<dbReference type="SUPFAM" id="SSF47031">
    <property type="entry name" value="Second domain of FERM"/>
    <property type="match status" value="1"/>
</dbReference>
<dbReference type="InterPro" id="IPR029071">
    <property type="entry name" value="Ubiquitin-like_domsf"/>
</dbReference>
<dbReference type="OMA" id="ESDWGYP"/>
<reference evidence="4" key="3">
    <citation type="submission" date="2015-06" db="UniProtKB">
        <authorList>
            <consortium name="EnsemblMetazoa"/>
        </authorList>
    </citation>
    <scope>IDENTIFICATION</scope>
</reference>
<protein>
    <recommendedName>
        <fullName evidence="6">FERM domain-containing protein</fullName>
    </recommendedName>
</protein>
<feature type="domain" description="FERM" evidence="1">
    <location>
        <begin position="6"/>
        <end position="160"/>
    </location>
</feature>
<dbReference type="Gene3D" id="3.10.20.90">
    <property type="entry name" value="Phosphatidylinositol 3-kinase Catalytic Subunit, Chain A, domain 1"/>
    <property type="match status" value="1"/>
</dbReference>
<dbReference type="OrthoDB" id="5859304at2759"/>
<dbReference type="AlphaFoldDB" id="R7UM56"/>
<name>R7UM56_CAPTE</name>
<organism evidence="3">
    <name type="scientific">Capitella teleta</name>
    <name type="common">Polychaete worm</name>
    <dbReference type="NCBI Taxonomy" id="283909"/>
    <lineage>
        <taxon>Eukaryota</taxon>
        <taxon>Metazoa</taxon>
        <taxon>Spiralia</taxon>
        <taxon>Lophotrochozoa</taxon>
        <taxon>Annelida</taxon>
        <taxon>Polychaeta</taxon>
        <taxon>Sedentaria</taxon>
        <taxon>Scolecida</taxon>
        <taxon>Capitellidae</taxon>
        <taxon>Capitella</taxon>
    </lineage>
</organism>
<evidence type="ECO:0000313" key="4">
    <source>
        <dbReference type="EnsemblMetazoa" id="CapteP117793"/>
    </source>
</evidence>
<sequence length="160" mass="18180">VPFMPNVLKVFLENGQTKSFKYDSTTVVRDVLDALQEKLALSSMKHFTLVLLNVKTPTHRSMAYLHPDDLLAEVAARPGSQHFKCLLRVAFVPKDAFDLLQSDAMAFDYYYMQCCNDVVQERFSPELKFDFTLRLAALHILQYLAASGSNSNKISLKNIE</sequence>
<dbReference type="SUPFAM" id="SSF54236">
    <property type="entry name" value="Ubiquitin-like"/>
    <property type="match status" value="1"/>
</dbReference>
<keyword evidence="5" id="KW-1185">Reference proteome</keyword>
<dbReference type="PROSITE" id="PS50057">
    <property type="entry name" value="FERM_3"/>
    <property type="match status" value="1"/>
</dbReference>
<dbReference type="EMBL" id="KB299759">
    <property type="protein sequence ID" value="ELU07589.1"/>
    <property type="molecule type" value="Genomic_DNA"/>
</dbReference>
<dbReference type="InterPro" id="IPR000159">
    <property type="entry name" value="RA_dom"/>
</dbReference>
<dbReference type="PROSITE" id="PS50200">
    <property type="entry name" value="RA"/>
    <property type="match status" value="1"/>
</dbReference>
<feature type="non-terminal residue" evidence="3">
    <location>
        <position position="1"/>
    </location>
</feature>
<reference evidence="3 5" key="2">
    <citation type="journal article" date="2013" name="Nature">
        <title>Insights into bilaterian evolution from three spiralian genomes.</title>
        <authorList>
            <person name="Simakov O."/>
            <person name="Marletaz F."/>
            <person name="Cho S.J."/>
            <person name="Edsinger-Gonzales E."/>
            <person name="Havlak P."/>
            <person name="Hellsten U."/>
            <person name="Kuo D.H."/>
            <person name="Larsson T."/>
            <person name="Lv J."/>
            <person name="Arendt D."/>
            <person name="Savage R."/>
            <person name="Osoegawa K."/>
            <person name="de Jong P."/>
            <person name="Grimwood J."/>
            <person name="Chapman J.A."/>
            <person name="Shapiro H."/>
            <person name="Aerts A."/>
            <person name="Otillar R.P."/>
            <person name="Terry A.Y."/>
            <person name="Boore J.L."/>
            <person name="Grigoriev I.V."/>
            <person name="Lindberg D.R."/>
            <person name="Seaver E.C."/>
            <person name="Weisblat D.A."/>
            <person name="Putnam N.H."/>
            <person name="Rokhsar D.S."/>
        </authorList>
    </citation>
    <scope>NUCLEOTIDE SEQUENCE</scope>
    <source>
        <strain evidence="3 5">I ESC-2004</strain>
    </source>
</reference>
<dbReference type="CDD" id="cd17088">
    <property type="entry name" value="FERM_F1_FRMPD1_like"/>
    <property type="match status" value="1"/>
</dbReference>
<reference evidence="5" key="1">
    <citation type="submission" date="2012-12" db="EMBL/GenBank/DDBJ databases">
        <authorList>
            <person name="Hellsten U."/>
            <person name="Grimwood J."/>
            <person name="Chapman J.A."/>
            <person name="Shapiro H."/>
            <person name="Aerts A."/>
            <person name="Otillar R.P."/>
            <person name="Terry A.Y."/>
            <person name="Boore J.L."/>
            <person name="Simakov O."/>
            <person name="Marletaz F."/>
            <person name="Cho S.-J."/>
            <person name="Edsinger-Gonzales E."/>
            <person name="Havlak P."/>
            <person name="Kuo D.-H."/>
            <person name="Larsson T."/>
            <person name="Lv J."/>
            <person name="Arendt D."/>
            <person name="Savage R."/>
            <person name="Osoegawa K."/>
            <person name="de Jong P."/>
            <person name="Lindberg D.R."/>
            <person name="Seaver E.C."/>
            <person name="Weisblat D.A."/>
            <person name="Putnam N.H."/>
            <person name="Grigoriev I.V."/>
            <person name="Rokhsar D.S."/>
        </authorList>
    </citation>
    <scope>NUCLEOTIDE SEQUENCE</scope>
    <source>
        <strain evidence="5">I ESC-2004</strain>
    </source>
</reference>
<dbReference type="Proteomes" id="UP000014760">
    <property type="component" value="Unassembled WGS sequence"/>
</dbReference>
<proteinExistence type="predicted"/>
<feature type="domain" description="Ras-associating" evidence="2">
    <location>
        <begin position="7"/>
        <end position="96"/>
    </location>
</feature>
<gene>
    <name evidence="3" type="ORF">CAPTEDRAFT_117793</name>
</gene>
<dbReference type="GO" id="GO:0007165">
    <property type="term" value="P:signal transduction"/>
    <property type="evidence" value="ECO:0007669"/>
    <property type="project" value="InterPro"/>
</dbReference>
<evidence type="ECO:0008006" key="6">
    <source>
        <dbReference type="Google" id="ProtNLM"/>
    </source>
</evidence>
<dbReference type="InterPro" id="IPR014352">
    <property type="entry name" value="FERM/acyl-CoA-bd_prot_sf"/>
</dbReference>
<evidence type="ECO:0000259" key="2">
    <source>
        <dbReference type="PROSITE" id="PS50200"/>
    </source>
</evidence>
<dbReference type="Gene3D" id="1.20.80.10">
    <property type="match status" value="1"/>
</dbReference>
<evidence type="ECO:0000313" key="3">
    <source>
        <dbReference type="EMBL" id="ELU07589.1"/>
    </source>
</evidence>
<dbReference type="InterPro" id="IPR000299">
    <property type="entry name" value="FERM_domain"/>
</dbReference>
<dbReference type="EnsemblMetazoa" id="CapteT117793">
    <property type="protein sequence ID" value="CapteP117793"/>
    <property type="gene ID" value="CapteG117793"/>
</dbReference>
<dbReference type="InterPro" id="IPR035963">
    <property type="entry name" value="FERM_2"/>
</dbReference>
<dbReference type="STRING" id="283909.R7UM56"/>
<evidence type="ECO:0000313" key="5">
    <source>
        <dbReference type="Proteomes" id="UP000014760"/>
    </source>
</evidence>
<dbReference type="HOGENOM" id="CLU_1688716_0_0_1"/>
<dbReference type="EMBL" id="AMQN01007016">
    <property type="status" value="NOT_ANNOTATED_CDS"/>
    <property type="molecule type" value="Genomic_DNA"/>
</dbReference>
<dbReference type="PANTHER" id="PTHR46221">
    <property type="entry name" value="FERM AND PDZ DOMAIN-CONTAINING PROTEIN FAMILY MEMBER"/>
    <property type="match status" value="1"/>
</dbReference>
<accession>R7UM56</accession>
<evidence type="ECO:0000259" key="1">
    <source>
        <dbReference type="PROSITE" id="PS50057"/>
    </source>
</evidence>